<comment type="subcellular location">
    <subcellularLocation>
        <location evidence="1">Membrane</location>
        <topology evidence="1">Multi-pass membrane protein</topology>
    </subcellularLocation>
</comment>
<dbReference type="PANTHER" id="PTHR48022">
    <property type="entry name" value="PLASTIDIC GLUCOSE TRANSPORTER 4"/>
    <property type="match status" value="1"/>
</dbReference>
<evidence type="ECO:0000256" key="7">
    <source>
        <dbReference type="ARBA" id="ARBA00049119"/>
    </source>
</evidence>
<accession>A0A9P7JPL0</accession>
<dbReference type="GO" id="GO:0005351">
    <property type="term" value="F:carbohydrate:proton symporter activity"/>
    <property type="evidence" value="ECO:0007669"/>
    <property type="project" value="TreeGrafter"/>
</dbReference>
<name>A0A9P7JPL0_9AGAM</name>
<evidence type="ECO:0000313" key="12">
    <source>
        <dbReference type="Proteomes" id="UP000823399"/>
    </source>
</evidence>
<keyword evidence="4 9" id="KW-0812">Transmembrane</keyword>
<dbReference type="PRINTS" id="PR00171">
    <property type="entry name" value="SUGRTRNSPORT"/>
</dbReference>
<evidence type="ECO:0000256" key="8">
    <source>
        <dbReference type="RuleBase" id="RU003346"/>
    </source>
</evidence>
<evidence type="ECO:0000256" key="1">
    <source>
        <dbReference type="ARBA" id="ARBA00004141"/>
    </source>
</evidence>
<dbReference type="RefSeq" id="XP_041288473.1">
    <property type="nucleotide sequence ID" value="XM_041431740.1"/>
</dbReference>
<comment type="caution">
    <text evidence="11">The sequence shown here is derived from an EMBL/GenBank/DDBJ whole genome shotgun (WGS) entry which is preliminary data.</text>
</comment>
<evidence type="ECO:0000256" key="3">
    <source>
        <dbReference type="ARBA" id="ARBA00022448"/>
    </source>
</evidence>
<dbReference type="Gene3D" id="1.20.1250.20">
    <property type="entry name" value="MFS general substrate transporter like domains"/>
    <property type="match status" value="1"/>
</dbReference>
<dbReference type="InterPro" id="IPR003663">
    <property type="entry name" value="Sugar/inositol_transpt"/>
</dbReference>
<feature type="transmembrane region" description="Helical" evidence="9">
    <location>
        <begin position="180"/>
        <end position="199"/>
    </location>
</feature>
<sequence length="559" mass="60924">MTTTSRLPVSSTFEGEERKHYDETNFDAEVASYAPRLRGRKLTVSIAFVAGTGFTLFGYDQGVMSALLTAGQFEKVFPQVVVDSSHPNHATLQSFVVAVYEIGCLMGALSNLWVGDRLGRRQTIALGGCIMIIGAILQTTSYSYAQLVVARIITGVGNGLNTSTVPSYHAELSSAAKRGALILIEGSLITFGVMLSYWIDFGLYWASGSSAQWRVPIALQIVLALVMVFGIGFLPESPRWLVKQNRNAEAIAVISALENKSPDDVEVQRTYHAIREAVAIEDVNSSGIGGKHALQNSKRSPLRKLLVGGRSQHFRRTCLAVINQCFQQITGINLITYYATILFQRLGLSDVTSRLIAAANGTEYFFASLIAIFIIDRIGRRKLMLFGAVGQCITMILLAVLGSVRGTGAQVTSAVLLFVFNSFFAIGWLGMTWLYCAEIVGLEIRAPANALSTSSNWIFNFVVVMITGPSFNNISWGTYIVFAALNALIIPVVYFFFPETAGRSLEDMDVVFALAYNEGVSPVQVSLRKDVPLAGSPEADRILGIETIDKKVVTLRETL</sequence>
<dbReference type="InterPro" id="IPR005829">
    <property type="entry name" value="Sugar_transporter_CS"/>
</dbReference>
<evidence type="ECO:0000259" key="10">
    <source>
        <dbReference type="PROSITE" id="PS50850"/>
    </source>
</evidence>
<dbReference type="InterPro" id="IPR005828">
    <property type="entry name" value="MFS_sugar_transport-like"/>
</dbReference>
<evidence type="ECO:0000256" key="9">
    <source>
        <dbReference type="SAM" id="Phobius"/>
    </source>
</evidence>
<dbReference type="PROSITE" id="PS00217">
    <property type="entry name" value="SUGAR_TRANSPORT_2"/>
    <property type="match status" value="1"/>
</dbReference>
<feature type="transmembrane region" description="Helical" evidence="9">
    <location>
        <begin position="355"/>
        <end position="376"/>
    </location>
</feature>
<dbReference type="PANTHER" id="PTHR48022:SF68">
    <property type="entry name" value="MAJOR FACILITATOR SUPERFAMILY (MFS) PROFILE DOMAIN-CONTAINING PROTEIN-RELATED"/>
    <property type="match status" value="1"/>
</dbReference>
<dbReference type="InterPro" id="IPR036259">
    <property type="entry name" value="MFS_trans_sf"/>
</dbReference>
<organism evidence="11 12">
    <name type="scientific">Suillus discolor</name>
    <dbReference type="NCBI Taxonomy" id="1912936"/>
    <lineage>
        <taxon>Eukaryota</taxon>
        <taxon>Fungi</taxon>
        <taxon>Dikarya</taxon>
        <taxon>Basidiomycota</taxon>
        <taxon>Agaricomycotina</taxon>
        <taxon>Agaricomycetes</taxon>
        <taxon>Agaricomycetidae</taxon>
        <taxon>Boletales</taxon>
        <taxon>Suillineae</taxon>
        <taxon>Suillaceae</taxon>
        <taxon>Suillus</taxon>
    </lineage>
</organism>
<dbReference type="Pfam" id="PF00083">
    <property type="entry name" value="Sugar_tr"/>
    <property type="match status" value="1"/>
</dbReference>
<dbReference type="FunFam" id="1.20.1250.20:FF:000061">
    <property type="entry name" value="MFS sugar transporter"/>
    <property type="match status" value="1"/>
</dbReference>
<feature type="transmembrane region" description="Helical" evidence="9">
    <location>
        <begin position="474"/>
        <end position="497"/>
    </location>
</feature>
<dbReference type="Proteomes" id="UP000823399">
    <property type="component" value="Unassembled WGS sequence"/>
</dbReference>
<dbReference type="PROSITE" id="PS00216">
    <property type="entry name" value="SUGAR_TRANSPORT_1"/>
    <property type="match status" value="1"/>
</dbReference>
<evidence type="ECO:0000256" key="5">
    <source>
        <dbReference type="ARBA" id="ARBA00022989"/>
    </source>
</evidence>
<evidence type="ECO:0000256" key="4">
    <source>
        <dbReference type="ARBA" id="ARBA00022692"/>
    </source>
</evidence>
<comment type="catalytic activity">
    <reaction evidence="7">
        <text>myo-inositol(out) + H(+)(out) = myo-inositol(in) + H(+)(in)</text>
        <dbReference type="Rhea" id="RHEA:60364"/>
        <dbReference type="ChEBI" id="CHEBI:15378"/>
        <dbReference type="ChEBI" id="CHEBI:17268"/>
    </reaction>
</comment>
<feature type="transmembrane region" description="Helical" evidence="9">
    <location>
        <begin position="448"/>
        <end position="468"/>
    </location>
</feature>
<feature type="transmembrane region" description="Helical" evidence="9">
    <location>
        <begin position="42"/>
        <end position="59"/>
    </location>
</feature>
<comment type="similarity">
    <text evidence="2 8">Belongs to the major facilitator superfamily. Sugar transporter (TC 2.A.1.1) family.</text>
</comment>
<proteinExistence type="inferred from homology"/>
<dbReference type="AlphaFoldDB" id="A0A9P7JPL0"/>
<dbReference type="OrthoDB" id="2544694at2759"/>
<feature type="transmembrane region" description="Helical" evidence="9">
    <location>
        <begin position="383"/>
        <end position="402"/>
    </location>
</feature>
<keyword evidence="6 9" id="KW-0472">Membrane</keyword>
<keyword evidence="12" id="KW-1185">Reference proteome</keyword>
<dbReference type="EMBL" id="JABBWM010000066">
    <property type="protein sequence ID" value="KAG2097243.1"/>
    <property type="molecule type" value="Genomic_DNA"/>
</dbReference>
<dbReference type="PROSITE" id="PS50850">
    <property type="entry name" value="MFS"/>
    <property type="match status" value="1"/>
</dbReference>
<dbReference type="InterPro" id="IPR050360">
    <property type="entry name" value="MFS_Sugar_Transporters"/>
</dbReference>
<keyword evidence="3 8" id="KW-0813">Transport</keyword>
<reference evidence="11" key="1">
    <citation type="journal article" date="2020" name="New Phytol.">
        <title>Comparative genomics reveals dynamic genome evolution in host specialist ectomycorrhizal fungi.</title>
        <authorList>
            <person name="Lofgren L.A."/>
            <person name="Nguyen N.H."/>
            <person name="Vilgalys R."/>
            <person name="Ruytinx J."/>
            <person name="Liao H.L."/>
            <person name="Branco S."/>
            <person name="Kuo A."/>
            <person name="LaButti K."/>
            <person name="Lipzen A."/>
            <person name="Andreopoulos W."/>
            <person name="Pangilinan J."/>
            <person name="Riley R."/>
            <person name="Hundley H."/>
            <person name="Na H."/>
            <person name="Barry K."/>
            <person name="Grigoriev I.V."/>
            <person name="Stajich J.E."/>
            <person name="Kennedy P.G."/>
        </authorList>
    </citation>
    <scope>NUCLEOTIDE SEQUENCE</scope>
    <source>
        <strain evidence="11">FC423</strain>
    </source>
</reference>
<dbReference type="GO" id="GO:0016020">
    <property type="term" value="C:membrane"/>
    <property type="evidence" value="ECO:0007669"/>
    <property type="project" value="UniProtKB-SubCell"/>
</dbReference>
<protein>
    <submittedName>
        <fullName evidence="11">General substrate transporter</fullName>
    </submittedName>
</protein>
<dbReference type="InterPro" id="IPR020846">
    <property type="entry name" value="MFS_dom"/>
</dbReference>
<dbReference type="GeneID" id="64693999"/>
<feature type="transmembrane region" description="Helical" evidence="9">
    <location>
        <begin position="320"/>
        <end position="343"/>
    </location>
</feature>
<evidence type="ECO:0000256" key="2">
    <source>
        <dbReference type="ARBA" id="ARBA00010992"/>
    </source>
</evidence>
<feature type="transmembrane region" description="Helical" evidence="9">
    <location>
        <begin position="414"/>
        <end position="436"/>
    </location>
</feature>
<evidence type="ECO:0000313" key="11">
    <source>
        <dbReference type="EMBL" id="KAG2097243.1"/>
    </source>
</evidence>
<keyword evidence="5 9" id="KW-1133">Transmembrane helix</keyword>
<evidence type="ECO:0000256" key="6">
    <source>
        <dbReference type="ARBA" id="ARBA00023136"/>
    </source>
</evidence>
<dbReference type="NCBIfam" id="TIGR00879">
    <property type="entry name" value="SP"/>
    <property type="match status" value="1"/>
</dbReference>
<feature type="transmembrane region" description="Helical" evidence="9">
    <location>
        <begin position="92"/>
        <end position="112"/>
    </location>
</feature>
<gene>
    <name evidence="11" type="ORF">F5147DRAFT_583673</name>
</gene>
<feature type="domain" description="Major facilitator superfamily (MFS) profile" evidence="10">
    <location>
        <begin position="46"/>
        <end position="501"/>
    </location>
</feature>
<dbReference type="SUPFAM" id="SSF103473">
    <property type="entry name" value="MFS general substrate transporter"/>
    <property type="match status" value="1"/>
</dbReference>
<feature type="transmembrane region" description="Helical" evidence="9">
    <location>
        <begin position="211"/>
        <end position="234"/>
    </location>
</feature>